<proteinExistence type="predicted"/>
<accession>A0AAE0C847</accession>
<comment type="caution">
    <text evidence="2">The sequence shown here is derived from an EMBL/GenBank/DDBJ whole genome shotgun (WGS) entry which is preliminary data.</text>
</comment>
<evidence type="ECO:0000313" key="3">
    <source>
        <dbReference type="Proteomes" id="UP001190700"/>
    </source>
</evidence>
<name>A0AAE0C847_9CHLO</name>
<feature type="region of interest" description="Disordered" evidence="1">
    <location>
        <begin position="111"/>
        <end position="142"/>
    </location>
</feature>
<dbReference type="EMBL" id="LGRX02027235">
    <property type="protein sequence ID" value="KAK3249614.1"/>
    <property type="molecule type" value="Genomic_DNA"/>
</dbReference>
<keyword evidence="3" id="KW-1185">Reference proteome</keyword>
<evidence type="ECO:0000313" key="2">
    <source>
        <dbReference type="EMBL" id="KAK3249614.1"/>
    </source>
</evidence>
<dbReference type="Proteomes" id="UP001190700">
    <property type="component" value="Unassembled WGS sequence"/>
</dbReference>
<sequence length="621" mass="64126">MVVVVVVDGGREELVRVVGFAAHMPLGAVVTAMAGSGWRVVDSGGVGRGIAIGDAVSGWGAWVVGFCGLRCCSGGWHGVIRRDDEVVEEVESVERGSRAWEDAIEEADYATQDGFGGGTQESGGTQHERSGQASGGAGEAGAMASRLLESMEDVRREADHLRIAGIQGEGTAEARSGGVHASAGGPSQAALSVQDILLEWDDLSSPGPKGGVWTQEQSGASPEQAMALAEGGLATLMGASRRVASLSEGAVGMGITVSSCREGDDRLLNYRPPGGLGTHRRLWGWDPKYEQCSTTVTEQVWRAFLKFAASSQGVQCKGFSPMELVLGVKGYRRKSVAGVQRHRSSAPAGQLQRGSGGPVRLMEQMGGLARRLDDGDMARAARAGMNQLQSHGSSAPAVQLQRGSGDPFWLCDAKGDGPHTTAGNGLGRGSGGNFDGGKRGQSISVQGVKSQRGFGGLHVMFDDAATRPMADAHLGAAMMAPGMVGRKVEEGKGGTCVGAFGARVYWACSGRISAGDAAGFQGRWYMQESVGLLTIPAYPVTSTFPATSFASAPIPPATSIPLSTSAPTLSTSTQTAAIPPAFSFASSTQTAAPGAVVVALYQQQSGKNQMLFPSTTFAITT</sequence>
<feature type="region of interest" description="Disordered" evidence="1">
    <location>
        <begin position="338"/>
        <end position="359"/>
    </location>
</feature>
<reference evidence="2 3" key="1">
    <citation type="journal article" date="2015" name="Genome Biol. Evol.">
        <title>Comparative Genomics of a Bacterivorous Green Alga Reveals Evolutionary Causalities and Consequences of Phago-Mixotrophic Mode of Nutrition.</title>
        <authorList>
            <person name="Burns J.A."/>
            <person name="Paasch A."/>
            <person name="Narechania A."/>
            <person name="Kim E."/>
        </authorList>
    </citation>
    <scope>NUCLEOTIDE SEQUENCE [LARGE SCALE GENOMIC DNA]</scope>
    <source>
        <strain evidence="2 3">PLY_AMNH</strain>
    </source>
</reference>
<gene>
    <name evidence="2" type="ORF">CYMTET_40957</name>
</gene>
<organism evidence="2 3">
    <name type="scientific">Cymbomonas tetramitiformis</name>
    <dbReference type="NCBI Taxonomy" id="36881"/>
    <lineage>
        <taxon>Eukaryota</taxon>
        <taxon>Viridiplantae</taxon>
        <taxon>Chlorophyta</taxon>
        <taxon>Pyramimonadophyceae</taxon>
        <taxon>Pyramimonadales</taxon>
        <taxon>Pyramimonadaceae</taxon>
        <taxon>Cymbomonas</taxon>
    </lineage>
</organism>
<evidence type="ECO:0000256" key="1">
    <source>
        <dbReference type="SAM" id="MobiDB-lite"/>
    </source>
</evidence>
<dbReference type="AlphaFoldDB" id="A0AAE0C847"/>
<protein>
    <submittedName>
        <fullName evidence="2">Uncharacterized protein</fullName>
    </submittedName>
</protein>